<keyword evidence="2" id="KW-0813">Transport</keyword>
<dbReference type="GO" id="GO:0005886">
    <property type="term" value="C:plasma membrane"/>
    <property type="evidence" value="ECO:0007669"/>
    <property type="project" value="UniProtKB-SubCell"/>
</dbReference>
<dbReference type="EMBL" id="JXLB01000017">
    <property type="protein sequence ID" value="OJG79820.1"/>
    <property type="molecule type" value="Genomic_DNA"/>
</dbReference>
<dbReference type="Pfam" id="PF00358">
    <property type="entry name" value="PTS_EIIA_1"/>
    <property type="match status" value="1"/>
</dbReference>
<feature type="transmembrane region" description="Helical" evidence="10">
    <location>
        <begin position="178"/>
        <end position="204"/>
    </location>
</feature>
<gene>
    <name evidence="13" type="ORF">RV14_GL000760</name>
</gene>
<dbReference type="PROSITE" id="PS51103">
    <property type="entry name" value="PTS_EIIC_TYPE_1"/>
    <property type="match status" value="1"/>
</dbReference>
<name>A0A1L8WFK5_9ENTE</name>
<dbReference type="GO" id="GO:0008982">
    <property type="term" value="F:protein-N(PI)-phosphohistidine-sugar phosphotransferase activity"/>
    <property type="evidence" value="ECO:0007669"/>
    <property type="project" value="InterPro"/>
</dbReference>
<evidence type="ECO:0000256" key="9">
    <source>
        <dbReference type="ARBA" id="ARBA00023136"/>
    </source>
</evidence>
<dbReference type="PANTHER" id="PTHR30175">
    <property type="entry name" value="PHOSPHOTRANSFERASE SYSTEM TRANSPORT PROTEIN"/>
    <property type="match status" value="1"/>
</dbReference>
<dbReference type="InterPro" id="IPR011055">
    <property type="entry name" value="Dup_hybrid_motif"/>
</dbReference>
<dbReference type="PROSITE" id="PS51093">
    <property type="entry name" value="PTS_EIIA_TYPE_1"/>
    <property type="match status" value="1"/>
</dbReference>
<dbReference type="InterPro" id="IPR013013">
    <property type="entry name" value="PTS_EIIC_1"/>
</dbReference>
<dbReference type="Gene3D" id="2.70.70.10">
    <property type="entry name" value="Glucose Permease (Domain IIA)"/>
    <property type="match status" value="1"/>
</dbReference>
<feature type="transmembrane region" description="Helical" evidence="10">
    <location>
        <begin position="216"/>
        <end position="236"/>
    </location>
</feature>
<dbReference type="NCBIfam" id="TIGR00830">
    <property type="entry name" value="PTBA"/>
    <property type="match status" value="1"/>
</dbReference>
<evidence type="ECO:0000256" key="4">
    <source>
        <dbReference type="ARBA" id="ARBA00022597"/>
    </source>
</evidence>
<comment type="subcellular location">
    <subcellularLocation>
        <location evidence="1">Cell membrane</location>
        <topology evidence="1">Multi-pass membrane protein</topology>
    </subcellularLocation>
</comment>
<feature type="transmembrane region" description="Helical" evidence="10">
    <location>
        <begin position="50"/>
        <end position="70"/>
    </location>
</feature>
<keyword evidence="5" id="KW-0808">Transferase</keyword>
<evidence type="ECO:0000256" key="3">
    <source>
        <dbReference type="ARBA" id="ARBA00022475"/>
    </source>
</evidence>
<dbReference type="STRING" id="150033.RV14_GL000760"/>
<evidence type="ECO:0000256" key="7">
    <source>
        <dbReference type="ARBA" id="ARBA00022692"/>
    </source>
</evidence>
<keyword evidence="3" id="KW-1003">Cell membrane</keyword>
<keyword evidence="6" id="KW-0598">Phosphotransferase system</keyword>
<dbReference type="SUPFAM" id="SSF51261">
    <property type="entry name" value="Duplicated hybrid motif"/>
    <property type="match status" value="1"/>
</dbReference>
<evidence type="ECO:0000259" key="11">
    <source>
        <dbReference type="PROSITE" id="PS51093"/>
    </source>
</evidence>
<evidence type="ECO:0000256" key="2">
    <source>
        <dbReference type="ARBA" id="ARBA00022448"/>
    </source>
</evidence>
<evidence type="ECO:0000256" key="6">
    <source>
        <dbReference type="ARBA" id="ARBA00022683"/>
    </source>
</evidence>
<feature type="transmembrane region" description="Helical" evidence="10">
    <location>
        <begin position="320"/>
        <end position="343"/>
    </location>
</feature>
<dbReference type="GO" id="GO:0090589">
    <property type="term" value="F:protein-phosphocysteine-trehalose phosphotransferase system transporter activity"/>
    <property type="evidence" value="ECO:0007669"/>
    <property type="project" value="TreeGrafter"/>
</dbReference>
<dbReference type="AlphaFoldDB" id="A0A1L8WFK5"/>
<keyword evidence="7 10" id="KW-0812">Transmembrane</keyword>
<dbReference type="InterPro" id="IPR003352">
    <property type="entry name" value="PTS_EIIC"/>
</dbReference>
<protein>
    <submittedName>
        <fullName evidence="13">PTS system, beta-glucoside-specific IIABC component</fullName>
    </submittedName>
</protein>
<dbReference type="Proteomes" id="UP000182152">
    <property type="component" value="Unassembled WGS sequence"/>
</dbReference>
<organism evidence="13 14">
    <name type="scientific">Enterococcus ratti</name>
    <dbReference type="NCBI Taxonomy" id="150033"/>
    <lineage>
        <taxon>Bacteria</taxon>
        <taxon>Bacillati</taxon>
        <taxon>Bacillota</taxon>
        <taxon>Bacilli</taxon>
        <taxon>Lactobacillales</taxon>
        <taxon>Enterococcaceae</taxon>
        <taxon>Enterococcus</taxon>
    </lineage>
</organism>
<evidence type="ECO:0000256" key="10">
    <source>
        <dbReference type="SAM" id="Phobius"/>
    </source>
</evidence>
<keyword evidence="8 10" id="KW-1133">Transmembrane helix</keyword>
<feature type="domain" description="PTS EIIC type-1" evidence="12">
    <location>
        <begin position="1"/>
        <end position="357"/>
    </location>
</feature>
<dbReference type="FunFam" id="2.70.70.10:FF:000001">
    <property type="entry name" value="PTS system glucose-specific IIA component"/>
    <property type="match status" value="1"/>
</dbReference>
<reference evidence="13 14" key="1">
    <citation type="submission" date="2014-12" db="EMBL/GenBank/DDBJ databases">
        <title>Draft genome sequences of 29 type strains of Enterococci.</title>
        <authorList>
            <person name="Zhong Z."/>
            <person name="Sun Z."/>
            <person name="Liu W."/>
            <person name="Zhang W."/>
            <person name="Zhang H."/>
        </authorList>
    </citation>
    <scope>NUCLEOTIDE SEQUENCE [LARGE SCALE GENOMIC DNA]</scope>
    <source>
        <strain evidence="13 14">DSM 15687</strain>
    </source>
</reference>
<dbReference type="InterPro" id="IPR001127">
    <property type="entry name" value="PTS_EIIA_1_perm"/>
</dbReference>
<feature type="transmembrane region" description="Helical" evidence="10">
    <location>
        <begin position="248"/>
        <end position="267"/>
    </location>
</feature>
<dbReference type="Pfam" id="PF02378">
    <property type="entry name" value="PTS_EIIC"/>
    <property type="match status" value="1"/>
</dbReference>
<evidence type="ECO:0000256" key="8">
    <source>
        <dbReference type="ARBA" id="ARBA00022989"/>
    </source>
</evidence>
<keyword evidence="9 10" id="KW-0472">Membrane</keyword>
<evidence type="ECO:0000256" key="5">
    <source>
        <dbReference type="ARBA" id="ARBA00022679"/>
    </source>
</evidence>
<evidence type="ECO:0000313" key="14">
    <source>
        <dbReference type="Proteomes" id="UP000182152"/>
    </source>
</evidence>
<accession>A0A1L8WFK5</accession>
<dbReference type="GO" id="GO:0015771">
    <property type="term" value="P:trehalose transport"/>
    <property type="evidence" value="ECO:0007669"/>
    <property type="project" value="TreeGrafter"/>
</dbReference>
<dbReference type="PANTHER" id="PTHR30175:SF1">
    <property type="entry name" value="PTS SYSTEM ARBUTIN-, CELLOBIOSE-, AND SALICIN-SPECIFIC EIIBC COMPONENT-RELATED"/>
    <property type="match status" value="1"/>
</dbReference>
<evidence type="ECO:0000259" key="12">
    <source>
        <dbReference type="PROSITE" id="PS51103"/>
    </source>
</evidence>
<comment type="caution">
    <text evidence="13">The sequence shown here is derived from an EMBL/GenBank/DDBJ whole genome shotgun (WGS) entry which is preliminary data.</text>
</comment>
<feature type="transmembrane region" description="Helical" evidence="10">
    <location>
        <begin position="274"/>
        <end position="297"/>
    </location>
</feature>
<dbReference type="GO" id="GO:0009401">
    <property type="term" value="P:phosphoenolpyruvate-dependent sugar phosphotransferase system"/>
    <property type="evidence" value="ECO:0007669"/>
    <property type="project" value="UniProtKB-KW"/>
</dbReference>
<evidence type="ECO:0000313" key="13">
    <source>
        <dbReference type="EMBL" id="OJG79820.1"/>
    </source>
</evidence>
<sequence>MIKGLNVLFVSLGWISNQSGTYTILQAAGDCFFYFLPIFLGYTAAKKFKLTPFVGMTLGAALVYPALSNLTATSKPLYTLFAHTIFESPVYITFLGIPVILMSYSSSVIPIVIATFFGAKLEKKLTEIIPSLLKNFLVPFFTVLLMVPLTFIIIGPIATWMGDILGAIVLNIYDFSPMIAGIVMGAIWQVLVMFGLHWGMIPIAINNISVLGYDPVLVLSSATPFATAGAVLAVIIKSKNNSVRSIGVPAFISSLFGVSEPSLYGVTLPRKKPFIATLMASSVGGLIIGTFGTKSYIMGGMGIFSLPNYLDPEKGMTSSVYGYVIAIAAAFILSFILTFTFMYDPKVDQAANKVGEEKEQSTSTQLLNETEIDLPLSGKALLLKEIADTAFSEGLLGKGLAIQPDTGKVYAPFDGTVETLFPTNHALGLKSLNGIELLIHIGVDTVNLKGEYFFPTIQQGVEFKKGELLLTFDLDKIQRAGYSTITPVVVTNTKDYLEVIGEPIARKIKIIR</sequence>
<evidence type="ECO:0000256" key="1">
    <source>
        <dbReference type="ARBA" id="ARBA00004651"/>
    </source>
</evidence>
<dbReference type="InterPro" id="IPR050558">
    <property type="entry name" value="PTS_Sugar-Specific_Components"/>
</dbReference>
<feature type="transmembrane region" description="Helical" evidence="10">
    <location>
        <begin position="90"/>
        <end position="117"/>
    </location>
</feature>
<feature type="transmembrane region" description="Helical" evidence="10">
    <location>
        <begin position="20"/>
        <end position="43"/>
    </location>
</feature>
<feature type="domain" description="PTS EIIA type-1" evidence="11">
    <location>
        <begin position="388"/>
        <end position="492"/>
    </location>
</feature>
<dbReference type="PROSITE" id="PS00371">
    <property type="entry name" value="PTS_EIIA_TYPE_1_HIS"/>
    <property type="match status" value="1"/>
</dbReference>
<keyword evidence="14" id="KW-1185">Reference proteome</keyword>
<feature type="transmembrane region" description="Helical" evidence="10">
    <location>
        <begin position="137"/>
        <end position="158"/>
    </location>
</feature>
<proteinExistence type="predicted"/>
<keyword evidence="4" id="KW-0762">Sugar transport</keyword>